<dbReference type="OrthoDB" id="2720396at2"/>
<dbReference type="STRING" id="1859473.BG261_04960"/>
<reference evidence="2" key="1">
    <citation type="submission" date="2016-09" db="EMBL/GenBank/DDBJ databases">
        <title>Draft genome sequence of a novel species of the family Streptococcaceae isolated from flowers.</title>
        <authorList>
            <person name="Chuah L.-O."/>
            <person name="Yap K.-P."/>
            <person name="Thong K.L."/>
            <person name="Liong M.T."/>
            <person name="Ahmad R."/>
            <person name="Rusul G."/>
        </authorList>
    </citation>
    <scope>NUCLEOTIDE SEQUENCE [LARGE SCALE GENOMIC DNA]</scope>
    <source>
        <strain evidence="2">DF1</strain>
    </source>
</reference>
<evidence type="ECO:0008006" key="3">
    <source>
        <dbReference type="Google" id="ProtNLM"/>
    </source>
</evidence>
<dbReference type="Proteomes" id="UP000178622">
    <property type="component" value="Unassembled WGS sequence"/>
</dbReference>
<organism evidence="1 2">
    <name type="scientific">Floricoccus tropicus</name>
    <dbReference type="NCBI Taxonomy" id="1859473"/>
    <lineage>
        <taxon>Bacteria</taxon>
        <taxon>Bacillati</taxon>
        <taxon>Bacillota</taxon>
        <taxon>Bacilli</taxon>
        <taxon>Lactobacillales</taxon>
        <taxon>Streptococcaceae</taxon>
        <taxon>Floricoccus</taxon>
    </lineage>
</organism>
<comment type="caution">
    <text evidence="1">The sequence shown here is derived from an EMBL/GenBank/DDBJ whole genome shotgun (WGS) entry which is preliminary data.</text>
</comment>
<dbReference type="RefSeq" id="WP_070792673.1">
    <property type="nucleotide sequence ID" value="NZ_MKIR01000022.1"/>
</dbReference>
<evidence type="ECO:0000313" key="2">
    <source>
        <dbReference type="Proteomes" id="UP000178622"/>
    </source>
</evidence>
<sequence length="219" mass="25506">MKEIPEFLIFNTTHPESYLLKDLRKKNEAVSIAKFEGKGLLYRSQKVNLPFEIIRKTRTLSGSLETFLDDSNNNNIRTYNELSKAEKLEFWSYHYKLYRKTHEVNPVANFDIEKWESIVEDEYFLPDLSSVLYDNGNIFGVLISYKSNDANSIEVGYLYAEKIDGLKILLNNLALKANTIGIESFKDFEVDSTYPLLWGLFKKKSVKDSEEVLITYRIL</sequence>
<name>A0A1E8GL87_9LACT</name>
<proteinExistence type="predicted"/>
<accession>A0A1E8GL87</accession>
<dbReference type="AlphaFoldDB" id="A0A1E8GL87"/>
<keyword evidence="2" id="KW-1185">Reference proteome</keyword>
<gene>
    <name evidence="1" type="ORF">BG261_04960</name>
</gene>
<dbReference type="EMBL" id="MKIR01000022">
    <property type="protein sequence ID" value="OFI49015.1"/>
    <property type="molecule type" value="Genomic_DNA"/>
</dbReference>
<protein>
    <recommendedName>
        <fullName evidence="3">YitH acetyltransferase (GNAT) domain-containing protein</fullName>
    </recommendedName>
</protein>
<evidence type="ECO:0000313" key="1">
    <source>
        <dbReference type="EMBL" id="OFI49015.1"/>
    </source>
</evidence>